<keyword evidence="3" id="KW-1185">Reference proteome</keyword>
<dbReference type="RefSeq" id="WP_209492403.1">
    <property type="nucleotide sequence ID" value="NZ_JAGGLC010000005.1"/>
</dbReference>
<evidence type="ECO:0000313" key="3">
    <source>
        <dbReference type="Proteomes" id="UP000823736"/>
    </source>
</evidence>
<name>A0A8T4GYH0_9EURY</name>
<organism evidence="2 3">
    <name type="scientific">Halolamina salifodinae</name>
    <dbReference type="NCBI Taxonomy" id="1202767"/>
    <lineage>
        <taxon>Archaea</taxon>
        <taxon>Methanobacteriati</taxon>
        <taxon>Methanobacteriota</taxon>
        <taxon>Stenosarchaea group</taxon>
        <taxon>Halobacteria</taxon>
        <taxon>Halobacteriales</taxon>
        <taxon>Haloferacaceae</taxon>
    </lineage>
</organism>
<feature type="compositionally biased region" description="Basic and acidic residues" evidence="1">
    <location>
        <begin position="41"/>
        <end position="57"/>
    </location>
</feature>
<reference evidence="2" key="1">
    <citation type="submission" date="2021-03" db="EMBL/GenBank/DDBJ databases">
        <title>Genomic Encyclopedia of Type Strains, Phase IV (KMG-IV): sequencing the most valuable type-strain genomes for metagenomic binning, comparative biology and taxonomic classification.</title>
        <authorList>
            <person name="Goeker M."/>
        </authorList>
    </citation>
    <scope>NUCLEOTIDE SEQUENCE</scope>
    <source>
        <strain evidence="2">DSM 26232</strain>
    </source>
</reference>
<comment type="caution">
    <text evidence="2">The sequence shown here is derived from an EMBL/GenBank/DDBJ whole genome shotgun (WGS) entry which is preliminary data.</text>
</comment>
<dbReference type="EMBL" id="JAGGLC010000005">
    <property type="protein sequence ID" value="MBP1988057.1"/>
    <property type="molecule type" value="Genomic_DNA"/>
</dbReference>
<gene>
    <name evidence="2" type="ORF">J2753_002567</name>
</gene>
<evidence type="ECO:0000313" key="2">
    <source>
        <dbReference type="EMBL" id="MBP1988057.1"/>
    </source>
</evidence>
<accession>A0A8T4GYH0</accession>
<evidence type="ECO:0000256" key="1">
    <source>
        <dbReference type="SAM" id="MobiDB-lite"/>
    </source>
</evidence>
<proteinExistence type="predicted"/>
<dbReference type="AlphaFoldDB" id="A0A8T4GYH0"/>
<sequence>MDESDQKTDGSGISRRTALKALSGSAVASPVAFSGAASGKEQSDSPKQELSKTTREATEEEANLLVESDIFEAFQTRMRIPSYDASSANTTEIRLDGAEISKTIGIDTKYGTVSGPLGNEAPSSLIFTPDDEEIPPGLKKQYSGELSWKDDLRTYITTHGVDQPIVYSRETTQSEEKRIADGIEGNGGRFEPEQTLVTTSTENSEGDKLKLKSESEMWAISEKSTYRFEYESGDLASRERTTELFGAGSSRISQQAVDCNKQSLACLMGIVTSMPGCAVAASGCALSTIAAGGCAVIVLSICAPGAAVSVRDCAVWCMNCSSDC</sequence>
<protein>
    <submittedName>
        <fullName evidence="2">Uncharacterized protein</fullName>
    </submittedName>
</protein>
<feature type="region of interest" description="Disordered" evidence="1">
    <location>
        <begin position="33"/>
        <end position="57"/>
    </location>
</feature>
<dbReference type="PROSITE" id="PS51318">
    <property type="entry name" value="TAT"/>
    <property type="match status" value="1"/>
</dbReference>
<dbReference type="InterPro" id="IPR006311">
    <property type="entry name" value="TAT_signal"/>
</dbReference>
<dbReference type="Proteomes" id="UP000823736">
    <property type="component" value="Unassembled WGS sequence"/>
</dbReference>